<feature type="compositionally biased region" description="Low complexity" evidence="1">
    <location>
        <begin position="43"/>
        <end position="52"/>
    </location>
</feature>
<feature type="compositionally biased region" description="Polar residues" evidence="1">
    <location>
        <begin position="131"/>
        <end position="141"/>
    </location>
</feature>
<evidence type="ECO:0000256" key="1">
    <source>
        <dbReference type="SAM" id="MobiDB-lite"/>
    </source>
</evidence>
<name>A0ABP1PUQ2_9HEXA</name>
<feature type="compositionally biased region" description="Polar residues" evidence="1">
    <location>
        <begin position="32"/>
        <end position="41"/>
    </location>
</feature>
<feature type="compositionally biased region" description="Polar residues" evidence="1">
    <location>
        <begin position="184"/>
        <end position="204"/>
    </location>
</feature>
<keyword evidence="3" id="KW-0732">Signal</keyword>
<evidence type="ECO:0000313" key="4">
    <source>
        <dbReference type="EMBL" id="CAL8078180.1"/>
    </source>
</evidence>
<feature type="compositionally biased region" description="Acidic residues" evidence="1">
    <location>
        <begin position="297"/>
        <end position="331"/>
    </location>
</feature>
<feature type="region of interest" description="Disordered" evidence="1">
    <location>
        <begin position="265"/>
        <end position="377"/>
    </location>
</feature>
<reference evidence="4 5" key="1">
    <citation type="submission" date="2024-08" db="EMBL/GenBank/DDBJ databases">
        <authorList>
            <person name="Cucini C."/>
            <person name="Frati F."/>
        </authorList>
    </citation>
    <scope>NUCLEOTIDE SEQUENCE [LARGE SCALE GENOMIC DNA]</scope>
</reference>
<protein>
    <submittedName>
        <fullName evidence="4">Uncharacterized protein</fullName>
    </submittedName>
</protein>
<keyword evidence="2" id="KW-0812">Transmembrane</keyword>
<keyword evidence="5" id="KW-1185">Reference proteome</keyword>
<feature type="region of interest" description="Disordered" evidence="1">
    <location>
        <begin position="93"/>
        <end position="160"/>
    </location>
</feature>
<dbReference type="Proteomes" id="UP001642540">
    <property type="component" value="Unassembled WGS sequence"/>
</dbReference>
<feature type="region of interest" description="Disordered" evidence="1">
    <location>
        <begin position="184"/>
        <end position="243"/>
    </location>
</feature>
<dbReference type="EMBL" id="CAXLJM020000013">
    <property type="protein sequence ID" value="CAL8078180.1"/>
    <property type="molecule type" value="Genomic_DNA"/>
</dbReference>
<feature type="compositionally biased region" description="Polar residues" evidence="1">
    <location>
        <begin position="151"/>
        <end position="160"/>
    </location>
</feature>
<feature type="signal peptide" evidence="3">
    <location>
        <begin position="1"/>
        <end position="19"/>
    </location>
</feature>
<evidence type="ECO:0000256" key="2">
    <source>
        <dbReference type="SAM" id="Phobius"/>
    </source>
</evidence>
<feature type="transmembrane region" description="Helical" evidence="2">
    <location>
        <begin position="387"/>
        <end position="412"/>
    </location>
</feature>
<keyword evidence="2" id="KW-0472">Membrane</keyword>
<feature type="compositionally biased region" description="Polar residues" evidence="1">
    <location>
        <begin position="93"/>
        <end position="110"/>
    </location>
</feature>
<feature type="region of interest" description="Disordered" evidence="1">
    <location>
        <begin position="32"/>
        <end position="52"/>
    </location>
</feature>
<proteinExistence type="predicted"/>
<sequence length="521" mass="57582">MFPIKSLLVVVSVTVFSLSKESCCIQQNVSERSARQNNVNVKPSANSPSSYSLSPSFSYQFHTNDHEHLDQIVSAHHSVVPNSFNSDDATKVQTQDNVASASTNQATNLNAVPPPTYYYPTLDLSSHPRQENTTSENSKQSRIPERKEQLKQPQQNRDSAPEAFTNQKYTAQAIQVGATVPSIPTTSTSYQQPGKQSTGSNPTWNPIVKESHETSSSVYLRPSKNHQRANNSPVSHQKRQSIQHIASSYSHTNAVPQPSATLASMRSMSTHPEAQKPIVKGKSNRRKILQSRADTYAQDEEGEMDEQNDNGENEETHEDDQEQEQDVDNNDEYQSQYNNVYDPLNPHLRDFGFPPEGAFGGSPFTGPGGPLDALPPPPPPLKGSIDYILIPLILIGLAGPIFVVLYVILGAFEARLSPIQRSLNTGYSDYKPYIDSITSSVGRALEQYECFDYAVCRFSGISSDIGLSRTTTATIESALTSVTPKEYLPILRNLFSIMETPKKNCNKYKCSAMADQLPVNF</sequence>
<accession>A0ABP1PUQ2</accession>
<feature type="chain" id="PRO_5046138445" evidence="3">
    <location>
        <begin position="20"/>
        <end position="521"/>
    </location>
</feature>
<organism evidence="4 5">
    <name type="scientific">Orchesella dallaii</name>
    <dbReference type="NCBI Taxonomy" id="48710"/>
    <lineage>
        <taxon>Eukaryota</taxon>
        <taxon>Metazoa</taxon>
        <taxon>Ecdysozoa</taxon>
        <taxon>Arthropoda</taxon>
        <taxon>Hexapoda</taxon>
        <taxon>Collembola</taxon>
        <taxon>Entomobryomorpha</taxon>
        <taxon>Entomobryoidea</taxon>
        <taxon>Orchesellidae</taxon>
        <taxon>Orchesellinae</taxon>
        <taxon>Orchesella</taxon>
    </lineage>
</organism>
<evidence type="ECO:0000256" key="3">
    <source>
        <dbReference type="SAM" id="SignalP"/>
    </source>
</evidence>
<keyword evidence="2" id="KW-1133">Transmembrane helix</keyword>
<comment type="caution">
    <text evidence="4">The sequence shown here is derived from an EMBL/GenBank/DDBJ whole genome shotgun (WGS) entry which is preliminary data.</text>
</comment>
<evidence type="ECO:0000313" key="5">
    <source>
        <dbReference type="Proteomes" id="UP001642540"/>
    </source>
</evidence>
<gene>
    <name evidence="4" type="ORF">ODALV1_LOCUS4023</name>
</gene>